<dbReference type="KEGG" id="fcy:FRACYDRAFT_243106"/>
<organism evidence="1 2">
    <name type="scientific">Fragilariopsis cylindrus CCMP1102</name>
    <dbReference type="NCBI Taxonomy" id="635003"/>
    <lineage>
        <taxon>Eukaryota</taxon>
        <taxon>Sar</taxon>
        <taxon>Stramenopiles</taxon>
        <taxon>Ochrophyta</taxon>
        <taxon>Bacillariophyta</taxon>
        <taxon>Bacillariophyceae</taxon>
        <taxon>Bacillariophycidae</taxon>
        <taxon>Bacillariales</taxon>
        <taxon>Bacillariaceae</taxon>
        <taxon>Fragilariopsis</taxon>
    </lineage>
</organism>
<evidence type="ECO:0000313" key="1">
    <source>
        <dbReference type="EMBL" id="OEU13189.1"/>
    </source>
</evidence>
<dbReference type="AlphaFoldDB" id="A0A1E7F4W9"/>
<dbReference type="EMBL" id="KV784362">
    <property type="protein sequence ID" value="OEU13189.1"/>
    <property type="molecule type" value="Genomic_DNA"/>
</dbReference>
<accession>A0A1E7F4W9</accession>
<dbReference type="Proteomes" id="UP000095751">
    <property type="component" value="Unassembled WGS sequence"/>
</dbReference>
<dbReference type="InParanoid" id="A0A1E7F4W9"/>
<reference evidence="1 2" key="1">
    <citation type="submission" date="2016-09" db="EMBL/GenBank/DDBJ databases">
        <title>Extensive genetic diversity and differential bi-allelic expression allows diatom success in the polar Southern Ocean.</title>
        <authorList>
            <consortium name="DOE Joint Genome Institute"/>
            <person name="Mock T."/>
            <person name="Otillar R.P."/>
            <person name="Strauss J."/>
            <person name="Dupont C."/>
            <person name="Frickenhaus S."/>
            <person name="Maumus F."/>
            <person name="Mcmullan M."/>
            <person name="Sanges R."/>
            <person name="Schmutz J."/>
            <person name="Toseland A."/>
            <person name="Valas R."/>
            <person name="Veluchamy A."/>
            <person name="Ward B.J."/>
            <person name="Allen A."/>
            <person name="Barry K."/>
            <person name="Falciatore A."/>
            <person name="Ferrante M."/>
            <person name="Fortunato A.E."/>
            <person name="Gloeckner G."/>
            <person name="Gruber A."/>
            <person name="Hipkin R."/>
            <person name="Janech M."/>
            <person name="Kroth P."/>
            <person name="Leese F."/>
            <person name="Lindquist E."/>
            <person name="Lyon B.R."/>
            <person name="Martin J."/>
            <person name="Mayer C."/>
            <person name="Parker M."/>
            <person name="Quesneville H."/>
            <person name="Raymond J."/>
            <person name="Uhlig C."/>
            <person name="Valentin K.U."/>
            <person name="Worden A.Z."/>
            <person name="Armbrust E.V."/>
            <person name="Bowler C."/>
            <person name="Green B."/>
            <person name="Moulton V."/>
            <person name="Van Oosterhout C."/>
            <person name="Grigoriev I."/>
        </authorList>
    </citation>
    <scope>NUCLEOTIDE SEQUENCE [LARGE SCALE GENOMIC DNA]</scope>
    <source>
        <strain evidence="1 2">CCMP1102</strain>
    </source>
</reference>
<protein>
    <submittedName>
        <fullName evidence="1">Uncharacterized protein</fullName>
    </submittedName>
</protein>
<keyword evidence="2" id="KW-1185">Reference proteome</keyword>
<name>A0A1E7F4W9_9STRA</name>
<gene>
    <name evidence="1" type="ORF">FRACYDRAFT_243106</name>
</gene>
<evidence type="ECO:0000313" key="2">
    <source>
        <dbReference type="Proteomes" id="UP000095751"/>
    </source>
</evidence>
<sequence>MIRFRAAVQSHKCLYKDPDLGNCQANPSAAINVCMQSDPTLRDSSRTCDSYVAFKPIKRCKKKQPGTGKKVKYFCPGTCKKKCKTPRGKCENLKTFRFQGNMNACDSYVAVKPVKRCRKDVEGKKNKVTGKLKKVKFFCPATCKQLCETF</sequence>
<proteinExistence type="predicted"/>